<accession>A5AN31</accession>
<name>A5AN31_VITVI</name>
<feature type="region of interest" description="Disordered" evidence="1">
    <location>
        <begin position="40"/>
        <end position="69"/>
    </location>
</feature>
<protein>
    <submittedName>
        <fullName evidence="2">Uncharacterized protein</fullName>
    </submittedName>
</protein>
<dbReference type="AlphaFoldDB" id="A5AN31"/>
<sequence>MDTRQEEYEQRIQSVLHPTEQLRHENEELWAQVVTRRRASRKSYRSTRKKIPGPSRSKATGVPQFNKDPSLQTQLHKSTVTRGCPVRFLCPPLIAFNNHRTCRRCYIPFHQKSMHVKSLAPTCRHHFPVAMRPLAHWPT</sequence>
<reference evidence="2" key="1">
    <citation type="journal article" date="2007" name="PLoS ONE">
        <title>The first genome sequence of an elite grapevine cultivar (Pinot noir Vitis vinifera L.): coping with a highly heterozygous genome.</title>
        <authorList>
            <person name="Velasco R."/>
            <person name="Zharkikh A."/>
            <person name="Troggio M."/>
            <person name="Cartwright D.A."/>
            <person name="Cestaro A."/>
            <person name="Pruss D."/>
            <person name="Pindo M."/>
            <person name="FitzGerald L.M."/>
            <person name="Vezzulli S."/>
            <person name="Reid J."/>
            <person name="Malacarne G."/>
            <person name="Iliev D."/>
            <person name="Coppola G."/>
            <person name="Wardell B."/>
            <person name="Micheletti D."/>
            <person name="Macalma T."/>
            <person name="Facci M."/>
            <person name="Mitchell J.T."/>
            <person name="Perazzolli M."/>
            <person name="Eldredge G."/>
            <person name="Gatto P."/>
            <person name="Oyzerski R."/>
            <person name="Moretto M."/>
            <person name="Gutin N."/>
            <person name="Stefanini M."/>
            <person name="Chen Y."/>
            <person name="Segala C."/>
            <person name="Davenport C."/>
            <person name="Dematte L."/>
            <person name="Mraz A."/>
            <person name="Battilana J."/>
            <person name="Stormo K."/>
            <person name="Costa F."/>
            <person name="Tao Q."/>
            <person name="Si-Ammour A."/>
            <person name="Harkins T."/>
            <person name="Lackey A."/>
            <person name="Perbost C."/>
            <person name="Taillon B."/>
            <person name="Stella A."/>
            <person name="Solovyev V."/>
            <person name="Fawcett J.A."/>
            <person name="Sterck L."/>
            <person name="Vandepoele K."/>
            <person name="Grando S.M."/>
            <person name="Toppo S."/>
            <person name="Moser C."/>
            <person name="Lanchbury J."/>
            <person name="Bogden R."/>
            <person name="Skolnick M."/>
            <person name="Sgaramella V."/>
            <person name="Bhatnagar S.K."/>
            <person name="Fontana P."/>
            <person name="Gutin A."/>
            <person name="Van de Peer Y."/>
            <person name="Salamini F."/>
            <person name="Viola R."/>
        </authorList>
    </citation>
    <scope>NUCLEOTIDE SEQUENCE</scope>
</reference>
<dbReference type="EMBL" id="AM430525">
    <property type="protein sequence ID" value="CAN66916.1"/>
    <property type="molecule type" value="Genomic_DNA"/>
</dbReference>
<feature type="compositionally biased region" description="Basic residues" evidence="1">
    <location>
        <begin position="40"/>
        <end position="51"/>
    </location>
</feature>
<gene>
    <name evidence="2" type="ORF">VITISV_003444</name>
</gene>
<evidence type="ECO:0000256" key="1">
    <source>
        <dbReference type="SAM" id="MobiDB-lite"/>
    </source>
</evidence>
<evidence type="ECO:0000313" key="2">
    <source>
        <dbReference type="EMBL" id="CAN66916.1"/>
    </source>
</evidence>
<proteinExistence type="predicted"/>
<organism evidence="2">
    <name type="scientific">Vitis vinifera</name>
    <name type="common">Grape</name>
    <dbReference type="NCBI Taxonomy" id="29760"/>
    <lineage>
        <taxon>Eukaryota</taxon>
        <taxon>Viridiplantae</taxon>
        <taxon>Streptophyta</taxon>
        <taxon>Embryophyta</taxon>
        <taxon>Tracheophyta</taxon>
        <taxon>Spermatophyta</taxon>
        <taxon>Magnoliopsida</taxon>
        <taxon>eudicotyledons</taxon>
        <taxon>Gunneridae</taxon>
        <taxon>Pentapetalae</taxon>
        <taxon>rosids</taxon>
        <taxon>Vitales</taxon>
        <taxon>Vitaceae</taxon>
        <taxon>Viteae</taxon>
        <taxon>Vitis</taxon>
    </lineage>
</organism>